<comment type="caution">
    <text evidence="1">The sequence shown here is derived from an EMBL/GenBank/DDBJ whole genome shotgun (WGS) entry which is preliminary data.</text>
</comment>
<dbReference type="EMBL" id="JAIRAU010000015">
    <property type="protein sequence ID" value="MBZ5710289.1"/>
    <property type="molecule type" value="Genomic_DNA"/>
</dbReference>
<gene>
    <name evidence="1" type="ORF">K7C98_13585</name>
</gene>
<name>A0ABS7TPZ1_9BACT</name>
<sequence length="128" mass="13222">MNREAGSRRPMRVLVGGAVAWTDTDAIARELSKLPAGSTVIHGDSPGADALAGFVAAALGLAVQAMAKSQEDRRRFGRGAWKGLNERMLAAGAELVLVFHPAIAGSRGSRHLVGLARAAGIAVRVLDG</sequence>
<evidence type="ECO:0000313" key="2">
    <source>
        <dbReference type="Proteomes" id="UP001139031"/>
    </source>
</evidence>
<dbReference type="Proteomes" id="UP001139031">
    <property type="component" value="Unassembled WGS sequence"/>
</dbReference>
<keyword evidence="2" id="KW-1185">Reference proteome</keyword>
<dbReference type="RefSeq" id="WP_224192057.1">
    <property type="nucleotide sequence ID" value="NZ_JAIRAU010000015.1"/>
</dbReference>
<proteinExistence type="predicted"/>
<reference evidence="1" key="1">
    <citation type="submission" date="2021-08" db="EMBL/GenBank/DDBJ databases">
        <authorList>
            <person name="Stevens D.C."/>
        </authorList>
    </citation>
    <scope>NUCLEOTIDE SEQUENCE</scope>
    <source>
        <strain evidence="1">DSM 53165</strain>
    </source>
</reference>
<protein>
    <submittedName>
        <fullName evidence="1">DUF2493 domain-containing protein</fullName>
    </submittedName>
</protein>
<evidence type="ECO:0000313" key="1">
    <source>
        <dbReference type="EMBL" id="MBZ5710289.1"/>
    </source>
</evidence>
<organism evidence="1 2">
    <name type="scientific">Nannocystis pusilla</name>
    <dbReference type="NCBI Taxonomy" id="889268"/>
    <lineage>
        <taxon>Bacteria</taxon>
        <taxon>Pseudomonadati</taxon>
        <taxon>Myxococcota</taxon>
        <taxon>Polyangia</taxon>
        <taxon>Nannocystales</taxon>
        <taxon>Nannocystaceae</taxon>
        <taxon>Nannocystis</taxon>
    </lineage>
</organism>
<accession>A0ABS7TPZ1</accession>